<feature type="compositionally biased region" description="Polar residues" evidence="1">
    <location>
        <begin position="103"/>
        <end position="112"/>
    </location>
</feature>
<dbReference type="Proteomes" id="UP000800097">
    <property type="component" value="Unassembled WGS sequence"/>
</dbReference>
<dbReference type="GeneID" id="54546601"/>
<evidence type="ECO:0000259" key="2">
    <source>
        <dbReference type="PROSITE" id="PS50011"/>
    </source>
</evidence>
<dbReference type="RefSeq" id="XP_033656835.1">
    <property type="nucleotide sequence ID" value="XM_033793426.1"/>
</dbReference>
<feature type="compositionally biased region" description="Polar residues" evidence="1">
    <location>
        <begin position="1"/>
        <end position="32"/>
    </location>
</feature>
<proteinExistence type="predicted"/>
<evidence type="ECO:0000313" key="3">
    <source>
        <dbReference type="EMBL" id="KAF2279296.1"/>
    </source>
</evidence>
<feature type="compositionally biased region" description="Low complexity" evidence="1">
    <location>
        <begin position="50"/>
        <end position="102"/>
    </location>
</feature>
<keyword evidence="3" id="KW-0808">Transferase</keyword>
<name>A0A6A6JU76_WESOR</name>
<feature type="compositionally biased region" description="Pro residues" evidence="1">
    <location>
        <begin position="149"/>
        <end position="158"/>
    </location>
</feature>
<dbReference type="PANTHER" id="PTHR44305:SF24">
    <property type="entry name" value="TYROSINE-PROTEIN KINASE C03B1.5-RELATED"/>
    <property type="match status" value="1"/>
</dbReference>
<gene>
    <name evidence="3" type="ORF">EI97DRAFT_171898</name>
</gene>
<dbReference type="InterPro" id="IPR011009">
    <property type="entry name" value="Kinase-like_dom_sf"/>
</dbReference>
<keyword evidence="3" id="KW-0418">Kinase</keyword>
<dbReference type="GO" id="GO:0004672">
    <property type="term" value="F:protein kinase activity"/>
    <property type="evidence" value="ECO:0007669"/>
    <property type="project" value="InterPro"/>
</dbReference>
<dbReference type="EMBL" id="ML986486">
    <property type="protein sequence ID" value="KAF2279296.1"/>
    <property type="molecule type" value="Genomic_DNA"/>
</dbReference>
<protein>
    <submittedName>
        <fullName evidence="3">Kinase-like protein</fullName>
    </submittedName>
</protein>
<keyword evidence="4" id="KW-1185">Reference proteome</keyword>
<organism evidence="3 4">
    <name type="scientific">Westerdykella ornata</name>
    <dbReference type="NCBI Taxonomy" id="318751"/>
    <lineage>
        <taxon>Eukaryota</taxon>
        <taxon>Fungi</taxon>
        <taxon>Dikarya</taxon>
        <taxon>Ascomycota</taxon>
        <taxon>Pezizomycotina</taxon>
        <taxon>Dothideomycetes</taxon>
        <taxon>Pleosporomycetidae</taxon>
        <taxon>Pleosporales</taxon>
        <taxon>Sporormiaceae</taxon>
        <taxon>Westerdykella</taxon>
    </lineage>
</organism>
<feature type="region of interest" description="Disordered" evidence="1">
    <location>
        <begin position="1"/>
        <end position="160"/>
    </location>
</feature>
<feature type="domain" description="Protein kinase" evidence="2">
    <location>
        <begin position="290"/>
        <end position="596"/>
    </location>
</feature>
<sequence>MQHSSSPWRLPHQPSTSDYQRPQYNLQHTMSMVNLHEEPTWYNRGPPSPTASSVSSTTSRSNTPTTSNNPWSSLMTSPSSTTSTNSTTSTSSSPRDSPNRTPQYTSRSTTPVAPQPLRPIHPGAGFIPMSPPPSSSTGDSFRGMEYPGSPVPNFPGSPNPYRQTTASFPPLVNGFINSSLISQGQSLSGWFYEMSRRQGWEPALLKKVWRWTLSNPRLALLLVVCDDVASWRQAAFFDLRDENMPFHEERLQGIVADARRVVDEQWRATARELPLNGAHVDLAARETLPLQHISLIRSGNSPEKSADQVRLLGNSDERVLVRKRFVVTRPSQKAALLKQINEFKQFDHKNIAKLLCSYSQPSHVGIITAKAQYSLDDYLCATGVDANRSKQLLDWMRDLAQALEYLHSQSISVDGRIQSICHRSLRPRKILIDGTRIYLAPFGIGNQSDSFGPSVKSPLRHDQIHSYFQDQSYVYAAPEAIISRGKRPADVFSLGCIFLSMMTVIQNQPLALFTQYRAGSSQDASFHAHLDRVGNWRNRLLATVNSGLRNGVIGSGRKQRQLKSEADWLQIIPKMIVPEPKDRLKMRSLVSILAKLGDGTATGGRRRSLDEGGFSGKVASALGVVNGNGVMVTVNGDAINGVTHGADSKKPELSIFDGYFQQQERRYEQASGW</sequence>
<dbReference type="CDD" id="cd00180">
    <property type="entry name" value="PKc"/>
    <property type="match status" value="1"/>
</dbReference>
<accession>A0A6A6JU76</accession>
<reference evidence="3" key="1">
    <citation type="journal article" date="2020" name="Stud. Mycol.">
        <title>101 Dothideomycetes genomes: a test case for predicting lifestyles and emergence of pathogens.</title>
        <authorList>
            <person name="Haridas S."/>
            <person name="Albert R."/>
            <person name="Binder M."/>
            <person name="Bloem J."/>
            <person name="Labutti K."/>
            <person name="Salamov A."/>
            <person name="Andreopoulos B."/>
            <person name="Baker S."/>
            <person name="Barry K."/>
            <person name="Bills G."/>
            <person name="Bluhm B."/>
            <person name="Cannon C."/>
            <person name="Castanera R."/>
            <person name="Culley D."/>
            <person name="Daum C."/>
            <person name="Ezra D."/>
            <person name="Gonzalez J."/>
            <person name="Henrissat B."/>
            <person name="Kuo A."/>
            <person name="Liang C."/>
            <person name="Lipzen A."/>
            <person name="Lutzoni F."/>
            <person name="Magnuson J."/>
            <person name="Mondo S."/>
            <person name="Nolan M."/>
            <person name="Ohm R."/>
            <person name="Pangilinan J."/>
            <person name="Park H.-J."/>
            <person name="Ramirez L."/>
            <person name="Alfaro M."/>
            <person name="Sun H."/>
            <person name="Tritt A."/>
            <person name="Yoshinaga Y."/>
            <person name="Zwiers L.-H."/>
            <person name="Turgeon B."/>
            <person name="Goodwin S."/>
            <person name="Spatafora J."/>
            <person name="Crous P."/>
            <person name="Grigoriev I."/>
        </authorList>
    </citation>
    <scope>NUCLEOTIDE SEQUENCE</scope>
    <source>
        <strain evidence="3">CBS 379.55</strain>
    </source>
</reference>
<dbReference type="PANTHER" id="PTHR44305">
    <property type="entry name" value="SI:DKEY-192D15.2-RELATED"/>
    <property type="match status" value="1"/>
</dbReference>
<dbReference type="OrthoDB" id="4062651at2759"/>
<dbReference type="AlphaFoldDB" id="A0A6A6JU76"/>
<dbReference type="PROSITE" id="PS50011">
    <property type="entry name" value="PROTEIN_KINASE_DOM"/>
    <property type="match status" value="1"/>
</dbReference>
<evidence type="ECO:0000313" key="4">
    <source>
        <dbReference type="Proteomes" id="UP000800097"/>
    </source>
</evidence>
<evidence type="ECO:0000256" key="1">
    <source>
        <dbReference type="SAM" id="MobiDB-lite"/>
    </source>
</evidence>
<dbReference type="InterPro" id="IPR053083">
    <property type="entry name" value="TF_kinase-domain_protein"/>
</dbReference>
<dbReference type="InterPro" id="IPR000719">
    <property type="entry name" value="Prot_kinase_dom"/>
</dbReference>
<dbReference type="Pfam" id="PF00069">
    <property type="entry name" value="Pkinase"/>
    <property type="match status" value="1"/>
</dbReference>
<dbReference type="SUPFAM" id="SSF56112">
    <property type="entry name" value="Protein kinase-like (PK-like)"/>
    <property type="match status" value="1"/>
</dbReference>
<dbReference type="GO" id="GO:0005524">
    <property type="term" value="F:ATP binding"/>
    <property type="evidence" value="ECO:0007669"/>
    <property type="project" value="InterPro"/>
</dbReference>
<dbReference type="Gene3D" id="1.10.510.10">
    <property type="entry name" value="Transferase(Phosphotransferase) domain 1"/>
    <property type="match status" value="1"/>
</dbReference>